<keyword evidence="1" id="KW-0472">Membrane</keyword>
<evidence type="ECO:0000256" key="1">
    <source>
        <dbReference type="SAM" id="Phobius"/>
    </source>
</evidence>
<dbReference type="Proteomes" id="UP000002878">
    <property type="component" value="Chromosome"/>
</dbReference>
<protein>
    <submittedName>
        <fullName evidence="2">Putative tryptophan transport protein</fullName>
    </submittedName>
</protein>
<feature type="transmembrane region" description="Helical" evidence="1">
    <location>
        <begin position="17"/>
        <end position="39"/>
    </location>
</feature>
<reference evidence="2 3" key="1">
    <citation type="journal article" date="2012" name="J. Biotechnol.">
        <title>Genome sequence of the plant growth promoting strain Bacillus amyloliquefaciens subsp. plantarum B9601-Y2 and expression of mersacidin and other secondary metabolites.</title>
        <authorList>
            <person name="He P."/>
            <person name="Hao K."/>
            <person name="Blom J."/>
            <person name="Ruckert C."/>
            <person name="Vater J."/>
            <person name="Mao Z."/>
            <person name="Wu Y."/>
            <person name="Hou M."/>
            <person name="He P."/>
            <person name="He Y."/>
            <person name="Borriss R."/>
        </authorList>
    </citation>
    <scope>NUCLEOTIDE SEQUENCE [LARGE SCALE GENOMIC DNA]</scope>
    <source>
        <strain evidence="2">Y2</strain>
    </source>
</reference>
<evidence type="ECO:0000313" key="3">
    <source>
        <dbReference type="Proteomes" id="UP000002878"/>
    </source>
</evidence>
<dbReference type="AlphaFoldDB" id="I2C358"/>
<evidence type="ECO:0000313" key="2">
    <source>
        <dbReference type="EMBL" id="AFJ61082.1"/>
    </source>
</evidence>
<dbReference type="EMBL" id="CP003332">
    <property type="protein sequence ID" value="AFJ61082.1"/>
    <property type="molecule type" value="Genomic_DNA"/>
</dbReference>
<sequence>MAKKLSRGELSMKTKELVIMALFAAIGAVLHSIMPPVLFGMKPDMMLVMMFMGILLFPRVQNVLMIGIVTGIISALTTSFPGGQLPNIIEKPVTAFLFLALALLVKKSVKTAAAAVITIAGTFISGLLFLALALLIVGLPGGFTALVLAVVLPAAALNAIAMIIMHPIVQTILKRSNMIETVK</sequence>
<dbReference type="KEGG" id="bqy:MUS_1050"/>
<dbReference type="PATRIC" id="fig|1126211.3.peg.993"/>
<dbReference type="Gene3D" id="1.10.1760.20">
    <property type="match status" value="1"/>
</dbReference>
<accession>I2C358</accession>
<dbReference type="InterPro" id="IPR031360">
    <property type="entry name" value="TrpP"/>
</dbReference>
<keyword evidence="1" id="KW-0812">Transmembrane</keyword>
<gene>
    <name evidence="2" type="primary">trpP</name>
    <name evidence="2" type="ORF">MUS_1050</name>
</gene>
<proteinExistence type="predicted"/>
<feature type="transmembrane region" description="Helical" evidence="1">
    <location>
        <begin position="51"/>
        <end position="76"/>
    </location>
</feature>
<dbReference type="Pfam" id="PF17099">
    <property type="entry name" value="TrpP"/>
    <property type="match status" value="1"/>
</dbReference>
<keyword evidence="1" id="KW-1133">Transmembrane helix</keyword>
<dbReference type="HOGENOM" id="CLU_126994_0_0_9"/>
<organism evidence="2 3">
    <name type="scientific">Bacillus amyloliquefaciens (strain Y2)</name>
    <name type="common">Bacillus amyloliquefaciens subsp. plantarum (strain B9601-Y2)</name>
    <dbReference type="NCBI Taxonomy" id="1155777"/>
    <lineage>
        <taxon>Bacteria</taxon>
        <taxon>Bacillati</taxon>
        <taxon>Bacillota</taxon>
        <taxon>Bacilli</taxon>
        <taxon>Bacillales</taxon>
        <taxon>Bacillaceae</taxon>
        <taxon>Bacillus</taxon>
        <taxon>Bacillus amyloliquefaciens group</taxon>
    </lineage>
</organism>
<feature type="transmembrane region" description="Helical" evidence="1">
    <location>
        <begin position="112"/>
        <end position="137"/>
    </location>
</feature>
<feature type="transmembrane region" description="Helical" evidence="1">
    <location>
        <begin position="143"/>
        <end position="169"/>
    </location>
</feature>
<name>I2C358_BACAY</name>